<dbReference type="GO" id="GO:0009982">
    <property type="term" value="F:pseudouridine synthase activity"/>
    <property type="evidence" value="ECO:0000318"/>
    <property type="project" value="GO_Central"/>
</dbReference>
<feature type="region of interest" description="Disordered" evidence="4">
    <location>
        <begin position="146"/>
        <end position="186"/>
    </location>
</feature>
<dbReference type="InterPro" id="IPR011760">
    <property type="entry name" value="PsdUridine_synth_TruD_insert"/>
</dbReference>
<sequence length="625" mass="69700">MEEKDVGILCFANSFPGFRAVLKQRYSDFIVNEVDLDGNVVRLTSLTAPPEDETRSDAAAAEFSVASYEAQLDAFKELAGEENARIVKQLLDKISPEKSDDGNSLVETLTPNEDKGSRTKVHAFFRERMPMLITDTVADNRIRVRYGGGSASDDRSGKRNRSWKGKRGHDSKRQRQDGDKFDRRAGNYWPADRHKFCQFYLYKENKTTQSALMIVAQKIGVKAKNMGFAGTKDKRAVTTQRVTVYKHSATQLAALNKALFGIKLGNFSYVEKGLVLGELSGNRFNVILRDVVAESEHAIKEAAEGMGNSGFINYYGLQQQAAEESRKIFKTAGPAEALKLMPHHMIAERAILLGLKKDPANYLQAIQNIPRPMRMMYVHSYQSYLWNSAASTRIQKYGNPLLSFSNGVKDVAFTGVDAVVEGDLVYCQEDEISKEAGKDDVDLEDLVDTDVLEDDACMELARPSRKKVKHVTAEDIASKKYAITDVVLPLVGSTTVYPSNDVADVYNKITKMESIDLKSCTHNVKEFSVEYLTGAYRNLLVKPIDFEWRLSSYSDARNPLTKTDMDLLQDPSTSLPEEDANSTQGPSLLALQLQFTLPTSAYATMAIREVMKMSTSVSVHKLLSQ</sequence>
<evidence type="ECO:0000313" key="6">
    <source>
        <dbReference type="EMBL" id="EFJ14497.1"/>
    </source>
</evidence>
<dbReference type="GO" id="GO:0001522">
    <property type="term" value="P:pseudouridine synthesis"/>
    <property type="evidence" value="ECO:0000318"/>
    <property type="project" value="GO_Central"/>
</dbReference>
<dbReference type="PIRSF" id="PIRSF037016">
    <property type="entry name" value="Pseudouridin_synth_euk_prd"/>
    <property type="match status" value="1"/>
</dbReference>
<feature type="compositionally biased region" description="Polar residues" evidence="4">
    <location>
        <begin position="570"/>
        <end position="583"/>
    </location>
</feature>
<dbReference type="GO" id="GO:0005634">
    <property type="term" value="C:nucleus"/>
    <property type="evidence" value="ECO:0000318"/>
    <property type="project" value="GO_Central"/>
</dbReference>
<feature type="region of interest" description="Disordered" evidence="4">
    <location>
        <begin position="562"/>
        <end position="583"/>
    </location>
</feature>
<dbReference type="Gramene" id="EFJ14497">
    <property type="protein sequence ID" value="EFJ14497"/>
    <property type="gene ID" value="SELMODRAFT_423685"/>
</dbReference>
<dbReference type="FunCoup" id="D8SMI2">
    <property type="interactions" value="4038"/>
</dbReference>
<evidence type="ECO:0000256" key="3">
    <source>
        <dbReference type="ARBA" id="ARBA00023235"/>
    </source>
</evidence>
<dbReference type="HOGENOM" id="CLU_005281_0_2_1"/>
<reference evidence="6 7" key="1">
    <citation type="journal article" date="2011" name="Science">
        <title>The Selaginella genome identifies genetic changes associated with the evolution of vascular plants.</title>
        <authorList>
            <person name="Banks J.A."/>
            <person name="Nishiyama T."/>
            <person name="Hasebe M."/>
            <person name="Bowman J.L."/>
            <person name="Gribskov M."/>
            <person name="dePamphilis C."/>
            <person name="Albert V.A."/>
            <person name="Aono N."/>
            <person name="Aoyama T."/>
            <person name="Ambrose B.A."/>
            <person name="Ashton N.W."/>
            <person name="Axtell M.J."/>
            <person name="Barker E."/>
            <person name="Barker M.S."/>
            <person name="Bennetzen J.L."/>
            <person name="Bonawitz N.D."/>
            <person name="Chapple C."/>
            <person name="Cheng C."/>
            <person name="Correa L.G."/>
            <person name="Dacre M."/>
            <person name="DeBarry J."/>
            <person name="Dreyer I."/>
            <person name="Elias M."/>
            <person name="Engstrom E.M."/>
            <person name="Estelle M."/>
            <person name="Feng L."/>
            <person name="Finet C."/>
            <person name="Floyd S.K."/>
            <person name="Frommer W.B."/>
            <person name="Fujita T."/>
            <person name="Gramzow L."/>
            <person name="Gutensohn M."/>
            <person name="Harholt J."/>
            <person name="Hattori M."/>
            <person name="Heyl A."/>
            <person name="Hirai T."/>
            <person name="Hiwatashi Y."/>
            <person name="Ishikawa M."/>
            <person name="Iwata M."/>
            <person name="Karol K.G."/>
            <person name="Koehler B."/>
            <person name="Kolukisaoglu U."/>
            <person name="Kubo M."/>
            <person name="Kurata T."/>
            <person name="Lalonde S."/>
            <person name="Li K."/>
            <person name="Li Y."/>
            <person name="Litt A."/>
            <person name="Lyons E."/>
            <person name="Manning G."/>
            <person name="Maruyama T."/>
            <person name="Michael T.P."/>
            <person name="Mikami K."/>
            <person name="Miyazaki S."/>
            <person name="Morinaga S."/>
            <person name="Murata T."/>
            <person name="Mueller-Roeber B."/>
            <person name="Nelson D.R."/>
            <person name="Obara M."/>
            <person name="Oguri Y."/>
            <person name="Olmstead R.G."/>
            <person name="Onodera N."/>
            <person name="Petersen B.L."/>
            <person name="Pils B."/>
            <person name="Prigge M."/>
            <person name="Rensing S.A."/>
            <person name="Riano-Pachon D.M."/>
            <person name="Roberts A.W."/>
            <person name="Sato Y."/>
            <person name="Scheller H.V."/>
            <person name="Schulz B."/>
            <person name="Schulz C."/>
            <person name="Shakirov E.V."/>
            <person name="Shibagaki N."/>
            <person name="Shinohara N."/>
            <person name="Shippen D.E."/>
            <person name="Soerensen I."/>
            <person name="Sotooka R."/>
            <person name="Sugimoto N."/>
            <person name="Sugita M."/>
            <person name="Sumikawa N."/>
            <person name="Tanurdzic M."/>
            <person name="Theissen G."/>
            <person name="Ulvskov P."/>
            <person name="Wakazuki S."/>
            <person name="Weng J.K."/>
            <person name="Willats W.W."/>
            <person name="Wipf D."/>
            <person name="Wolf P.G."/>
            <person name="Yang L."/>
            <person name="Zimmer A.D."/>
            <person name="Zhu Q."/>
            <person name="Mitros T."/>
            <person name="Hellsten U."/>
            <person name="Loque D."/>
            <person name="Otillar R."/>
            <person name="Salamov A."/>
            <person name="Schmutz J."/>
            <person name="Shapiro H."/>
            <person name="Lindquist E."/>
            <person name="Lucas S."/>
            <person name="Rokhsar D."/>
            <person name="Grigoriev I.V."/>
        </authorList>
    </citation>
    <scope>NUCLEOTIDE SEQUENCE [LARGE SCALE GENOMIC DNA]</scope>
</reference>
<evidence type="ECO:0000256" key="2">
    <source>
        <dbReference type="ARBA" id="ARBA00022694"/>
    </source>
</evidence>
<dbReference type="InParanoid" id="D8SMI2"/>
<feature type="domain" description="TRUD" evidence="5">
    <location>
        <begin position="310"/>
        <end position="542"/>
    </location>
</feature>
<keyword evidence="3" id="KW-0413">Isomerase</keyword>
<feature type="compositionally biased region" description="Basic residues" evidence="4">
    <location>
        <begin position="158"/>
        <end position="170"/>
    </location>
</feature>
<organism evidence="7">
    <name type="scientific">Selaginella moellendorffii</name>
    <name type="common">Spikemoss</name>
    <dbReference type="NCBI Taxonomy" id="88036"/>
    <lineage>
        <taxon>Eukaryota</taxon>
        <taxon>Viridiplantae</taxon>
        <taxon>Streptophyta</taxon>
        <taxon>Embryophyta</taxon>
        <taxon>Tracheophyta</taxon>
        <taxon>Lycopodiopsida</taxon>
        <taxon>Selaginellales</taxon>
        <taxon>Selaginellaceae</taxon>
        <taxon>Selaginella</taxon>
    </lineage>
</organism>
<dbReference type="PROSITE" id="PS01268">
    <property type="entry name" value="UPF0024"/>
    <property type="match status" value="1"/>
</dbReference>
<dbReference type="InterPro" id="IPR042214">
    <property type="entry name" value="TruD_catalytic"/>
</dbReference>
<dbReference type="InterPro" id="IPR020119">
    <property type="entry name" value="PsdUridine_synth_TruD_CS"/>
</dbReference>
<protein>
    <recommendedName>
        <fullName evidence="5">TRUD domain-containing protein</fullName>
    </recommendedName>
</protein>
<dbReference type="STRING" id="88036.D8SMI2"/>
<dbReference type="KEGG" id="smo:SELMODRAFT_423685"/>
<dbReference type="PANTHER" id="PTHR13326:SF21">
    <property type="entry name" value="PSEUDOURIDYLATE SYNTHASE PUS7L"/>
    <property type="match status" value="1"/>
</dbReference>
<evidence type="ECO:0000256" key="1">
    <source>
        <dbReference type="ARBA" id="ARBA00007953"/>
    </source>
</evidence>
<dbReference type="CDD" id="cd02576">
    <property type="entry name" value="PseudoU_synth_ScPUS7"/>
    <property type="match status" value="1"/>
</dbReference>
<evidence type="ECO:0000256" key="4">
    <source>
        <dbReference type="SAM" id="MobiDB-lite"/>
    </source>
</evidence>
<dbReference type="GO" id="GO:0008033">
    <property type="term" value="P:tRNA processing"/>
    <property type="evidence" value="ECO:0007669"/>
    <property type="project" value="UniProtKB-KW"/>
</dbReference>
<name>D8SMI2_SELML</name>
<dbReference type="OMA" id="CTSHDSG"/>
<evidence type="ECO:0000259" key="5">
    <source>
        <dbReference type="PROSITE" id="PS50984"/>
    </source>
</evidence>
<dbReference type="Proteomes" id="UP000001514">
    <property type="component" value="Unassembled WGS sequence"/>
</dbReference>
<proteinExistence type="inferred from homology"/>
<dbReference type="PANTHER" id="PTHR13326">
    <property type="entry name" value="TRNA PSEUDOURIDINE SYNTHASE D"/>
    <property type="match status" value="1"/>
</dbReference>
<feature type="compositionally biased region" description="Basic and acidic residues" evidence="4">
    <location>
        <begin position="171"/>
        <end position="186"/>
    </location>
</feature>
<evidence type="ECO:0000313" key="7">
    <source>
        <dbReference type="Proteomes" id="UP000001514"/>
    </source>
</evidence>
<dbReference type="EMBL" id="GL377627">
    <property type="protein sequence ID" value="EFJ14497.1"/>
    <property type="molecule type" value="Genomic_DNA"/>
</dbReference>
<dbReference type="Gene3D" id="3.30.2350.20">
    <property type="entry name" value="TruD, catalytic domain"/>
    <property type="match status" value="2"/>
</dbReference>
<dbReference type="PROSITE" id="PS50984">
    <property type="entry name" value="TRUD"/>
    <property type="match status" value="1"/>
</dbReference>
<dbReference type="AlphaFoldDB" id="D8SMI2"/>
<keyword evidence="7" id="KW-1185">Reference proteome</keyword>
<dbReference type="Pfam" id="PF01142">
    <property type="entry name" value="TruD"/>
    <property type="match status" value="2"/>
</dbReference>
<dbReference type="SUPFAM" id="SSF55120">
    <property type="entry name" value="Pseudouridine synthase"/>
    <property type="match status" value="1"/>
</dbReference>
<comment type="similarity">
    <text evidence="1">Belongs to the pseudouridine synthase TruD family.</text>
</comment>
<dbReference type="GO" id="GO:0003723">
    <property type="term" value="F:RNA binding"/>
    <property type="evidence" value="ECO:0007669"/>
    <property type="project" value="InterPro"/>
</dbReference>
<gene>
    <name evidence="6" type="ORF">SELMODRAFT_423685</name>
</gene>
<dbReference type="InterPro" id="IPR001656">
    <property type="entry name" value="PsdUridine_synth_TruD"/>
</dbReference>
<dbReference type="InterPro" id="IPR020103">
    <property type="entry name" value="PsdUridine_synth_cat_dom_sf"/>
</dbReference>
<dbReference type="eggNOG" id="KOG2339">
    <property type="taxonomic scope" value="Eukaryota"/>
</dbReference>
<keyword evidence="2" id="KW-0819">tRNA processing</keyword>
<accession>D8SMI2</accession>